<accession>A0A9D4DE78</accession>
<evidence type="ECO:0000256" key="1">
    <source>
        <dbReference type="SAM" id="MobiDB-lite"/>
    </source>
</evidence>
<dbReference type="AlphaFoldDB" id="A0A9D4DE78"/>
<protein>
    <recommendedName>
        <fullName evidence="2">Inositol 1,4,5-trisphosphate/ryanodine receptor domain-containing protein</fullName>
    </recommendedName>
</protein>
<evidence type="ECO:0000313" key="4">
    <source>
        <dbReference type="Proteomes" id="UP000828390"/>
    </source>
</evidence>
<dbReference type="PANTHER" id="PTHR13715">
    <property type="entry name" value="RYANODINE RECEPTOR AND IP3 RECEPTOR"/>
    <property type="match status" value="1"/>
</dbReference>
<dbReference type="EMBL" id="JAIWYP010000011">
    <property type="protein sequence ID" value="KAH3742158.1"/>
    <property type="molecule type" value="Genomic_DNA"/>
</dbReference>
<dbReference type="InterPro" id="IPR015925">
    <property type="entry name" value="Ryanodine_IP3_receptor"/>
</dbReference>
<dbReference type="Pfam" id="PF08709">
    <property type="entry name" value="Ins145_P3_rec"/>
    <property type="match status" value="1"/>
</dbReference>
<feature type="compositionally biased region" description="Basic and acidic residues" evidence="1">
    <location>
        <begin position="91"/>
        <end position="101"/>
    </location>
</feature>
<dbReference type="PANTHER" id="PTHR13715:SF99">
    <property type="entry name" value="INOSITOL 1,4,5-TRISPHOSPHATE RECEPTOR-LIKE PROTEIN A"/>
    <property type="match status" value="1"/>
</dbReference>
<evidence type="ECO:0000259" key="2">
    <source>
        <dbReference type="Pfam" id="PF08709"/>
    </source>
</evidence>
<feature type="domain" description="Inositol 1,4,5-trisphosphate/ryanodine receptor" evidence="2">
    <location>
        <begin position="5"/>
        <end position="150"/>
    </location>
</feature>
<evidence type="ECO:0000313" key="3">
    <source>
        <dbReference type="EMBL" id="KAH3742158.1"/>
    </source>
</evidence>
<dbReference type="GO" id="GO:0006816">
    <property type="term" value="P:calcium ion transport"/>
    <property type="evidence" value="ECO:0007669"/>
    <property type="project" value="InterPro"/>
</dbReference>
<reference evidence="3" key="2">
    <citation type="submission" date="2020-11" db="EMBL/GenBank/DDBJ databases">
        <authorList>
            <person name="McCartney M.A."/>
            <person name="Auch B."/>
            <person name="Kono T."/>
            <person name="Mallez S."/>
            <person name="Becker A."/>
            <person name="Gohl D.M."/>
            <person name="Silverstein K.A.T."/>
            <person name="Koren S."/>
            <person name="Bechman K.B."/>
            <person name="Herman A."/>
            <person name="Abrahante J.E."/>
            <person name="Garbe J."/>
        </authorList>
    </citation>
    <scope>NUCLEOTIDE SEQUENCE</scope>
    <source>
        <strain evidence="3">Duluth1</strain>
        <tissue evidence="3">Whole animal</tissue>
    </source>
</reference>
<dbReference type="Proteomes" id="UP000828390">
    <property type="component" value="Unassembled WGS sequence"/>
</dbReference>
<comment type="caution">
    <text evidence="3">The sequence shown here is derived from an EMBL/GenBank/DDBJ whole genome shotgun (WGS) entry which is preliminary data.</text>
</comment>
<gene>
    <name evidence="3" type="ORF">DPMN_048894</name>
</gene>
<dbReference type="InterPro" id="IPR014821">
    <property type="entry name" value="Ins145_P3_rcpt"/>
</dbReference>
<dbReference type="Gene3D" id="2.80.10.50">
    <property type="match status" value="1"/>
</dbReference>
<reference evidence="3" key="1">
    <citation type="journal article" date="2019" name="bioRxiv">
        <title>The Genome of the Zebra Mussel, Dreissena polymorpha: A Resource for Invasive Species Research.</title>
        <authorList>
            <person name="McCartney M.A."/>
            <person name="Auch B."/>
            <person name="Kono T."/>
            <person name="Mallez S."/>
            <person name="Zhang Y."/>
            <person name="Obille A."/>
            <person name="Becker A."/>
            <person name="Abrahante J.E."/>
            <person name="Garbe J."/>
            <person name="Badalamenti J.P."/>
            <person name="Herman A."/>
            <person name="Mangelson H."/>
            <person name="Liachko I."/>
            <person name="Sullivan S."/>
            <person name="Sone E.D."/>
            <person name="Koren S."/>
            <person name="Silverstein K.A.T."/>
            <person name="Beckman K.B."/>
            <person name="Gohl D.M."/>
        </authorList>
    </citation>
    <scope>NUCLEOTIDE SEQUENCE</scope>
    <source>
        <strain evidence="3">Duluth1</strain>
        <tissue evidence="3">Whole animal</tissue>
    </source>
</reference>
<keyword evidence="4" id="KW-1185">Reference proteome</keyword>
<organism evidence="3 4">
    <name type="scientific">Dreissena polymorpha</name>
    <name type="common">Zebra mussel</name>
    <name type="synonym">Mytilus polymorpha</name>
    <dbReference type="NCBI Taxonomy" id="45954"/>
    <lineage>
        <taxon>Eukaryota</taxon>
        <taxon>Metazoa</taxon>
        <taxon>Spiralia</taxon>
        <taxon>Lophotrochozoa</taxon>
        <taxon>Mollusca</taxon>
        <taxon>Bivalvia</taxon>
        <taxon>Autobranchia</taxon>
        <taxon>Heteroconchia</taxon>
        <taxon>Euheterodonta</taxon>
        <taxon>Imparidentia</taxon>
        <taxon>Neoheterodontei</taxon>
        <taxon>Myida</taxon>
        <taxon>Dreissenoidea</taxon>
        <taxon>Dreissenidae</taxon>
        <taxon>Dreissena</taxon>
    </lineage>
</organism>
<name>A0A9D4DE78_DREPO</name>
<feature type="region of interest" description="Disordered" evidence="1">
    <location>
        <begin position="89"/>
        <end position="112"/>
    </location>
</feature>
<proteinExistence type="predicted"/>
<sequence length="152" mass="17258">MGDDTLCVGDVVCLYSAESYGFVFSSQSSSVHNEVAVGSKQNKEKPDFKDQNVFSFEVCVANRYKLNKELRKLQDKIEEDPENYVLRSQLHGKEQAAKSETDDNEQEQSRQQGKKLLYGQIIQLKHRFTQKFIHVSTTITSPTESNNMAVSS</sequence>